<evidence type="ECO:0000313" key="3">
    <source>
        <dbReference type="Proteomes" id="UP001165189"/>
    </source>
</evidence>
<dbReference type="Proteomes" id="UP001165189">
    <property type="component" value="Unassembled WGS sequence"/>
</dbReference>
<name>A0ABQ6L929_ASPOZ</name>
<accession>A0ABQ6L929</accession>
<protein>
    <submittedName>
        <fullName evidence="2">Unnamed protein product</fullName>
    </submittedName>
</protein>
<dbReference type="EMBL" id="BSYB01000046">
    <property type="protein sequence ID" value="GMG51147.1"/>
    <property type="molecule type" value="Genomic_DNA"/>
</dbReference>
<evidence type="ECO:0000256" key="1">
    <source>
        <dbReference type="SAM" id="MobiDB-lite"/>
    </source>
</evidence>
<gene>
    <name evidence="2" type="ORF">Aory05_000963400</name>
</gene>
<sequence>MNRVRNSQLLIPPNSGPRNVEVENTPDDEVALTFVAAEAGRTAIQEVTNTIIMVPGGSTELPEVNVPKSAQVESLTKRHQRCRIRHLLQEIRIVGVSAINYKPLVAADSTGERLYNGPGPWHVAILRECSAIHDGRMHVSLG</sequence>
<comment type="caution">
    <text evidence="2">The sequence shown here is derived from an EMBL/GenBank/DDBJ whole genome shotgun (WGS) entry which is preliminary data.</text>
</comment>
<evidence type="ECO:0000313" key="2">
    <source>
        <dbReference type="EMBL" id="GMG51147.1"/>
    </source>
</evidence>
<reference evidence="2" key="1">
    <citation type="submission" date="2023-04" db="EMBL/GenBank/DDBJ databases">
        <title>Aspergillus oryzae var. brunneus NBRC 4377.</title>
        <authorList>
            <person name="Ichikawa N."/>
            <person name="Sato H."/>
            <person name="Tonouchi N."/>
        </authorList>
    </citation>
    <scope>NUCLEOTIDE SEQUENCE</scope>
    <source>
        <strain evidence="2">NBRC 4377</strain>
    </source>
</reference>
<organism evidence="2 3">
    <name type="scientific">Aspergillus oryzae var. brunneus</name>
    <dbReference type="NCBI Taxonomy" id="332754"/>
    <lineage>
        <taxon>Eukaryota</taxon>
        <taxon>Fungi</taxon>
        <taxon>Dikarya</taxon>
        <taxon>Ascomycota</taxon>
        <taxon>Pezizomycotina</taxon>
        <taxon>Eurotiomycetes</taxon>
        <taxon>Eurotiomycetidae</taxon>
        <taxon>Eurotiales</taxon>
        <taxon>Aspergillaceae</taxon>
        <taxon>Aspergillus</taxon>
        <taxon>Aspergillus subgen. Circumdati</taxon>
    </lineage>
</organism>
<keyword evidence="3" id="KW-1185">Reference proteome</keyword>
<proteinExistence type="predicted"/>
<feature type="region of interest" description="Disordered" evidence="1">
    <location>
        <begin position="1"/>
        <end position="22"/>
    </location>
</feature>